<name>A0AA36MJR5_9DINO</name>
<keyword evidence="3" id="KW-1185">Reference proteome</keyword>
<dbReference type="SUPFAM" id="SSF52467">
    <property type="entry name" value="DHS-like NAD/FAD-binding domain"/>
    <property type="match status" value="1"/>
</dbReference>
<evidence type="ECO:0000256" key="1">
    <source>
        <dbReference type="SAM" id="MobiDB-lite"/>
    </source>
</evidence>
<dbReference type="EMBL" id="CAUJNA010000291">
    <property type="protein sequence ID" value="CAJ1374969.1"/>
    <property type="molecule type" value="Genomic_DNA"/>
</dbReference>
<reference evidence="2" key="1">
    <citation type="submission" date="2023-08" db="EMBL/GenBank/DDBJ databases">
        <authorList>
            <person name="Chen Y."/>
            <person name="Shah S."/>
            <person name="Dougan E. K."/>
            <person name="Thang M."/>
            <person name="Chan C."/>
        </authorList>
    </citation>
    <scope>NUCLEOTIDE SEQUENCE</scope>
</reference>
<feature type="compositionally biased region" description="Polar residues" evidence="1">
    <location>
        <begin position="205"/>
        <end position="231"/>
    </location>
</feature>
<feature type="region of interest" description="Disordered" evidence="1">
    <location>
        <begin position="340"/>
        <end position="427"/>
    </location>
</feature>
<feature type="compositionally biased region" description="Pro residues" evidence="1">
    <location>
        <begin position="963"/>
        <end position="980"/>
    </location>
</feature>
<feature type="compositionally biased region" description="Basic and acidic residues" evidence="1">
    <location>
        <begin position="605"/>
        <end position="622"/>
    </location>
</feature>
<feature type="compositionally biased region" description="Pro residues" evidence="1">
    <location>
        <begin position="473"/>
        <end position="482"/>
    </location>
</feature>
<gene>
    <name evidence="2" type="ORF">EVOR1521_LOCUS4374</name>
</gene>
<sequence length="1750" mass="185646">MADANAWNSEAEEAALEAEVEIPSGYKEGDAFWVEVNGKAVEVIVPEGCGPGTLLTIEVPSVSELNFEESERIGLDSEPSLQEKSVTELTELEVPLPDVRPGSPFRVQIQGQEFSLIAPENSVPGALLKVAVQSLREPTERHSSSDSGDDLVVPDTCKAGDILHVELDGAPVQVVIPSSCGPGSKLRLRNTTSSSGTMISEMNQSLTQSSLHGKSGQVEEQSQENQPSQTEMDIEVPSGAKPGEVLTIEANGKTFEVTVPENAQPGSVITIGVPEASEPSVAGQNASAETSREVEVEIPEGCHPGDTFAIEVDGQEMEIVVPEGCLPGSVITLDIGEAASAPATPGKQTEVESEPAPLPADPAPLPAEPAPLPAEPAPLPNETVPTEPMEPQDPQDSQESVPDSGEASREVELEIPEGCEPGDTFTVEVDGQEMEIVVPEGCFPGSVITLDIGPASVPTTPAGPTEGKSEEPAPLPAEPVPAEPTEQVQPEPTATQPVEPAEPAEPSEPAEEQMVELEIEVPEGLEAGQVFEVEYEGSTLDVEVPEGCGPGSLITLQVPVQSQSGSRQGPADEVQQAPKVAADQQVLEVAAALAQIEVAPQPEEPTEKPGEQPSEKPAEQPAEKPAQQVAESSSEMPSNSRPVIVTETEAEAAEEEVPLSPSGEFDALKFPTGSEMASGGPSLLATGEFDAMLWRETAAAALAGVEAKLLAEIAEGQAEAADEEPKQPLADEPKQPLADEPKEPLANEPKEPLANEPKEPLADEPKEPLANEPKEPLANEPKEPDEPKEPLADEPKEPEVPKEVTSPGATVVTPDVTEATEPAEPTEPTPALANEVAQPVTVDAPPTSTQPATPTAQAILATVGTLPASTVHSFPTDTIEVGITIPVGTYPGDSFTTEWNGHEVQVVVPAGCSPGSLITVEVPAEPKEMPEEEPKEPSPEPAQEFKEPVQEVLPAPVTITELPPAPQPQPSPEAPQPAAPEPAALQPAAPQPLPLHTVDQPKVLEAGSPIKRPPTLGSGGNVVSPVATVKRREWTQEEMAAGKWLAEAQAVLICCGSGSLAASSGHPDAFRSAEHFAESYPEMPQWGYKTATDCAAIVTDGRLSLYDQWGFWADHTEKVNSMPVDEALLENLSSAIGDKDYFVYSCSADQLFERAGFDSRRIYTPAGSWKYYQCARACSKSSVFESRTAVQEILENLRQFGCVTADCLPKCANCQGDCIPNVRLSDSFCHQKYEQSLQGFISWLEGVAASKSRLAILELDTTFKTSRLASFPMESIAADFPGSALIRFSTERYPFVPAVLERAVGIPADTFKDLPEMLARVKSPDGKALGLAAEKQLRQNSEARKRRCSSPASGLTGVNATGVFAPGEVWAKTGKEGPRMSFNWWEVSWIGVKAKIRSLEKVERRSFLHALPKETKHALQTQAPRPCSFMAGEDGVRSSEAEEQPDTLLYEDLTLELPREEVHQEAEDGDCPATQFYDGDAAAEDALPPLFMATQAYSEDVVFANSDSKVTSDGAEDDNGCFSAAFLTEEDGEPHSAPAEDALPPPFMATQAYSEDVVFANSDSKVTSDGAEDDNGCFSAAFLTEDGEPHSTPAEDALPPPFMATQAYSEDVVFANSDSKVTSDGAEDDNGCFSAAFLTEEDGEPHSAPAEDALPPPFMATQAYSEDVVFANSDSKVTSDGAEDDNGCFSAAFLTEEDGEPLPPPFMATQAYSEDVVFANSDSKDEELHFAPAPPSIMALGWRHGGHPPV</sequence>
<organism evidence="2 3">
    <name type="scientific">Effrenium voratum</name>
    <dbReference type="NCBI Taxonomy" id="2562239"/>
    <lineage>
        <taxon>Eukaryota</taxon>
        <taxon>Sar</taxon>
        <taxon>Alveolata</taxon>
        <taxon>Dinophyceae</taxon>
        <taxon>Suessiales</taxon>
        <taxon>Symbiodiniaceae</taxon>
        <taxon>Effrenium</taxon>
    </lineage>
</organism>
<accession>A0AA36MJR5</accession>
<feature type="region of interest" description="Disordered" evidence="1">
    <location>
        <begin position="542"/>
        <end position="580"/>
    </location>
</feature>
<evidence type="ECO:0000313" key="2">
    <source>
        <dbReference type="EMBL" id="CAJ1374969.1"/>
    </source>
</evidence>
<dbReference type="Proteomes" id="UP001178507">
    <property type="component" value="Unassembled WGS sequence"/>
</dbReference>
<feature type="compositionally biased region" description="Polar residues" evidence="1">
    <location>
        <begin position="554"/>
        <end position="567"/>
    </location>
</feature>
<feature type="compositionally biased region" description="Basic and acidic residues" evidence="1">
    <location>
        <begin position="935"/>
        <end position="949"/>
    </location>
</feature>
<feature type="region of interest" description="Disordered" evidence="1">
    <location>
        <begin position="450"/>
        <end position="518"/>
    </location>
</feature>
<feature type="region of interest" description="Disordered" evidence="1">
    <location>
        <begin position="925"/>
        <end position="995"/>
    </location>
</feature>
<comment type="caution">
    <text evidence="2">The sequence shown here is derived from an EMBL/GenBank/DDBJ whole genome shotgun (WGS) entry which is preliminary data.</text>
</comment>
<feature type="region of interest" description="Disordered" evidence="1">
    <location>
        <begin position="205"/>
        <end position="240"/>
    </location>
</feature>
<feature type="compositionally biased region" description="Low complexity" evidence="1">
    <location>
        <begin position="483"/>
        <end position="501"/>
    </location>
</feature>
<feature type="compositionally biased region" description="Polar residues" evidence="1">
    <location>
        <begin position="629"/>
        <end position="641"/>
    </location>
</feature>
<feature type="compositionally biased region" description="Acidic residues" evidence="1">
    <location>
        <begin position="648"/>
        <end position="657"/>
    </location>
</feature>
<feature type="compositionally biased region" description="Acidic residues" evidence="1">
    <location>
        <begin position="508"/>
        <end position="518"/>
    </location>
</feature>
<dbReference type="InterPro" id="IPR029035">
    <property type="entry name" value="DHS-like_NAD/FAD-binding_dom"/>
</dbReference>
<protein>
    <submittedName>
        <fullName evidence="2">Uncharacterized protein</fullName>
    </submittedName>
</protein>
<evidence type="ECO:0000313" key="3">
    <source>
        <dbReference type="Proteomes" id="UP001178507"/>
    </source>
</evidence>
<proteinExistence type="predicted"/>
<dbReference type="PRINTS" id="PR01217">
    <property type="entry name" value="PRICHEXTENSN"/>
</dbReference>
<feature type="compositionally biased region" description="Pro residues" evidence="1">
    <location>
        <begin position="356"/>
        <end position="379"/>
    </location>
</feature>
<feature type="region of interest" description="Disordered" evidence="1">
    <location>
        <begin position="716"/>
        <end position="852"/>
    </location>
</feature>
<feature type="compositionally biased region" description="Basic and acidic residues" evidence="1">
    <location>
        <begin position="723"/>
        <end position="802"/>
    </location>
</feature>
<feature type="region of interest" description="Disordered" evidence="1">
    <location>
        <begin position="593"/>
        <end position="681"/>
    </location>
</feature>